<dbReference type="Proteomes" id="UP001363151">
    <property type="component" value="Unassembled WGS sequence"/>
</dbReference>
<evidence type="ECO:0000313" key="3">
    <source>
        <dbReference type="EMBL" id="KAK7240046.1"/>
    </source>
</evidence>
<dbReference type="PANTHER" id="PTHR48081">
    <property type="entry name" value="AB HYDROLASE SUPERFAMILY PROTEIN C4A8.06C"/>
    <property type="match status" value="1"/>
</dbReference>
<proteinExistence type="predicted"/>
<keyword evidence="1" id="KW-0378">Hydrolase</keyword>
<comment type="caution">
    <text evidence="3">The sequence shown here is derived from an EMBL/GenBank/DDBJ whole genome shotgun (WGS) entry which is preliminary data.</text>
</comment>
<evidence type="ECO:0000313" key="4">
    <source>
        <dbReference type="Proteomes" id="UP001363151"/>
    </source>
</evidence>
<dbReference type="SUPFAM" id="SSF53474">
    <property type="entry name" value="alpha/beta-Hydrolases"/>
    <property type="match status" value="1"/>
</dbReference>
<dbReference type="InterPro" id="IPR050300">
    <property type="entry name" value="GDXG_lipolytic_enzyme"/>
</dbReference>
<dbReference type="PANTHER" id="PTHR48081:SF6">
    <property type="entry name" value="PEPTIDASE S9 PROLYL OLIGOPEPTIDASE CATALYTIC DOMAIN-CONTAINING PROTEIN"/>
    <property type="match status" value="1"/>
</dbReference>
<gene>
    <name evidence="3" type="ORF">SO694_00119070</name>
</gene>
<feature type="chain" id="PRO_5045563051" description="Alpha/beta hydrolase fold-3 domain-containing protein" evidence="2">
    <location>
        <begin position="16"/>
        <end position="425"/>
    </location>
</feature>
<evidence type="ECO:0000256" key="2">
    <source>
        <dbReference type="SAM" id="SignalP"/>
    </source>
</evidence>
<evidence type="ECO:0000256" key="1">
    <source>
        <dbReference type="ARBA" id="ARBA00022801"/>
    </source>
</evidence>
<dbReference type="EMBL" id="JBBJCI010000218">
    <property type="protein sequence ID" value="KAK7240046.1"/>
    <property type="molecule type" value="Genomic_DNA"/>
</dbReference>
<name>A0ABR1FWK5_AURAN</name>
<dbReference type="Gene3D" id="3.40.50.1820">
    <property type="entry name" value="alpha/beta hydrolase"/>
    <property type="match status" value="1"/>
</dbReference>
<feature type="signal peptide" evidence="2">
    <location>
        <begin position="1"/>
        <end position="15"/>
    </location>
</feature>
<organism evidence="3 4">
    <name type="scientific">Aureococcus anophagefferens</name>
    <name type="common">Harmful bloom alga</name>
    <dbReference type="NCBI Taxonomy" id="44056"/>
    <lineage>
        <taxon>Eukaryota</taxon>
        <taxon>Sar</taxon>
        <taxon>Stramenopiles</taxon>
        <taxon>Ochrophyta</taxon>
        <taxon>Pelagophyceae</taxon>
        <taxon>Pelagomonadales</taxon>
        <taxon>Pelagomonadaceae</taxon>
        <taxon>Aureococcus</taxon>
    </lineage>
</organism>
<keyword evidence="2" id="KW-0732">Signal</keyword>
<sequence>MMKAALLILVYAADAQSSCADSASWHKSGAPQKDCAWVAKLAPDRCVAKADDGRLGFEGCPASCGNNAASCADDGAWHKRDDPSKDCFWVSRWTPARCWVVGSDATYAFQGCRAACRACASGACASASDATAAPTAAGAASPVWEGLLFPAGAPNDGGFEGRAENIRPGDDGTRRAYNVDAPTIAYWPAAAAAAAAVVVLPGGGYKKVALGKEGDHVAALLASRHGVDCFVVKYRVPSRGRDDDEWPSDAPLADAQRALAHVRARGYAVVGVAGFSAGGHLAARVGAARDRAYDRVDAVDDYGFAPDFVFLVYPQRRATGVYPWELADDNGEDAFSFDLNRDFDDLSGFPPAYLAHAADDATAPYLNSLAFFHHLRQAGAGPAKLDVVPTGGHGFGACSTGETGDACGWTDRAFAFLRRDAGLAV</sequence>
<keyword evidence="4" id="KW-1185">Reference proteome</keyword>
<evidence type="ECO:0008006" key="5">
    <source>
        <dbReference type="Google" id="ProtNLM"/>
    </source>
</evidence>
<accession>A0ABR1FWK5</accession>
<dbReference type="InterPro" id="IPR029058">
    <property type="entry name" value="AB_hydrolase_fold"/>
</dbReference>
<reference evidence="3 4" key="1">
    <citation type="submission" date="2024-03" db="EMBL/GenBank/DDBJ databases">
        <title>Aureococcus anophagefferens CCMP1851 and Kratosvirus quantuckense: Draft genome of a second virus-susceptible host strain in the model system.</title>
        <authorList>
            <person name="Chase E."/>
            <person name="Truchon A.R."/>
            <person name="Schepens W."/>
            <person name="Wilhelm S.W."/>
        </authorList>
    </citation>
    <scope>NUCLEOTIDE SEQUENCE [LARGE SCALE GENOMIC DNA]</scope>
    <source>
        <strain evidence="3 4">CCMP1851</strain>
    </source>
</reference>
<protein>
    <recommendedName>
        <fullName evidence="5">Alpha/beta hydrolase fold-3 domain-containing protein</fullName>
    </recommendedName>
</protein>